<sequence>MSERSNAAALAALGFLAIGASAALPVSAADWSDTAISWRYGQRFREPYNPADIKKHIFALTHASGYKYGSNYFNVDLLQSDSNDPGSLNQTDGAQEAYIVYRHTLDIGALRGAPIAYGPVKGLGLVLGFDWNTKNDVGYNSRKRMLVAGPTLMWDVPGFLSTGVLLLRESNAPSGAFPPISEVRSRYTYDYHPMFSASWGIPVPDSWASGWSFEGYLNYIAAKGRDEVGNPTGAETNLDMQLMYDLGSRFGQPKNRFRIGLEYQFWNNKFGNTAATTGNRGQRASTPMVRAEYHF</sequence>
<feature type="signal peptide" evidence="1">
    <location>
        <begin position="1"/>
        <end position="22"/>
    </location>
</feature>
<gene>
    <name evidence="2" type="ORF">ACFPO9_22810</name>
</gene>
<protein>
    <submittedName>
        <fullName evidence="2">Outer envelope protein</fullName>
    </submittedName>
</protein>
<keyword evidence="3" id="KW-1185">Reference proteome</keyword>
<dbReference type="SUPFAM" id="SSF111364">
    <property type="entry name" value="Tsx-like channel"/>
    <property type="match status" value="1"/>
</dbReference>
<reference evidence="3" key="1">
    <citation type="journal article" date="2019" name="Int. J. Syst. Evol. Microbiol.">
        <title>The Global Catalogue of Microorganisms (GCM) 10K type strain sequencing project: providing services to taxonomists for standard genome sequencing and annotation.</title>
        <authorList>
            <consortium name="The Broad Institute Genomics Platform"/>
            <consortium name="The Broad Institute Genome Sequencing Center for Infectious Disease"/>
            <person name="Wu L."/>
            <person name="Ma J."/>
        </authorList>
    </citation>
    <scope>NUCLEOTIDE SEQUENCE [LARGE SCALE GENOMIC DNA]</scope>
    <source>
        <strain evidence="3">CGMCC 4.5798</strain>
    </source>
</reference>
<proteinExistence type="predicted"/>
<feature type="chain" id="PRO_5046124844" evidence="1">
    <location>
        <begin position="23"/>
        <end position="295"/>
    </location>
</feature>
<evidence type="ECO:0000313" key="2">
    <source>
        <dbReference type="EMBL" id="MFC5551358.1"/>
    </source>
</evidence>
<dbReference type="RefSeq" id="WP_379775343.1">
    <property type="nucleotide sequence ID" value="NZ_JBHSMZ010000021.1"/>
</dbReference>
<keyword evidence="2" id="KW-0261">Viral envelope protein</keyword>
<comment type="caution">
    <text evidence="2">The sequence shown here is derived from an EMBL/GenBank/DDBJ whole genome shotgun (WGS) entry which is preliminary data.</text>
</comment>
<evidence type="ECO:0000256" key="1">
    <source>
        <dbReference type="SAM" id="SignalP"/>
    </source>
</evidence>
<accession>A0ABW0S309</accession>
<dbReference type="Proteomes" id="UP001596086">
    <property type="component" value="Unassembled WGS sequence"/>
</dbReference>
<organism evidence="2 3">
    <name type="scientific">Massilia aerilata</name>
    <dbReference type="NCBI Taxonomy" id="453817"/>
    <lineage>
        <taxon>Bacteria</taxon>
        <taxon>Pseudomonadati</taxon>
        <taxon>Pseudomonadota</taxon>
        <taxon>Betaproteobacteria</taxon>
        <taxon>Burkholderiales</taxon>
        <taxon>Oxalobacteraceae</taxon>
        <taxon>Telluria group</taxon>
        <taxon>Massilia</taxon>
    </lineage>
</organism>
<dbReference type="Gene3D" id="2.40.230.20">
    <property type="entry name" value="Nucleoside-specific channel-forming protein, Tsx-like"/>
    <property type="match status" value="1"/>
</dbReference>
<evidence type="ECO:0000313" key="3">
    <source>
        <dbReference type="Proteomes" id="UP001596086"/>
    </source>
</evidence>
<keyword evidence="2" id="KW-0946">Virion</keyword>
<name>A0ABW0S309_9BURK</name>
<keyword evidence="1" id="KW-0732">Signal</keyword>
<dbReference type="InterPro" id="IPR036777">
    <property type="entry name" value="Channel_Tsx-like_sf"/>
</dbReference>
<dbReference type="EMBL" id="JBHSMZ010000021">
    <property type="protein sequence ID" value="MFC5551358.1"/>
    <property type="molecule type" value="Genomic_DNA"/>
</dbReference>